<dbReference type="InterPro" id="IPR059000">
    <property type="entry name" value="ATPase_P-type_domA"/>
</dbReference>
<dbReference type="AlphaFoldDB" id="A0A9D2TPI3"/>
<proteinExistence type="inferred from homology"/>
<feature type="transmembrane region" description="Helical" evidence="12">
    <location>
        <begin position="767"/>
        <end position="785"/>
    </location>
</feature>
<dbReference type="SFLD" id="SFLDF00027">
    <property type="entry name" value="p-type_atpase"/>
    <property type="match status" value="1"/>
</dbReference>
<feature type="transmembrane region" description="Helical" evidence="12">
    <location>
        <begin position="420"/>
        <end position="448"/>
    </location>
</feature>
<dbReference type="GO" id="GO:0005886">
    <property type="term" value="C:plasma membrane"/>
    <property type="evidence" value="ECO:0007669"/>
    <property type="project" value="UniProtKB-SubCell"/>
</dbReference>
<dbReference type="InterPro" id="IPR027256">
    <property type="entry name" value="P-typ_ATPase_IB"/>
</dbReference>
<feature type="region of interest" description="Disordered" evidence="13">
    <location>
        <begin position="529"/>
        <end position="582"/>
    </location>
</feature>
<name>A0A9D2TPI3_9CORY</name>
<evidence type="ECO:0000256" key="9">
    <source>
        <dbReference type="ARBA" id="ARBA00023136"/>
    </source>
</evidence>
<evidence type="ECO:0000256" key="12">
    <source>
        <dbReference type="RuleBase" id="RU362081"/>
    </source>
</evidence>
<dbReference type="Pfam" id="PF00403">
    <property type="entry name" value="HMA"/>
    <property type="match status" value="1"/>
</dbReference>
<feature type="transmembrane region" description="Helical" evidence="12">
    <location>
        <begin position="396"/>
        <end position="414"/>
    </location>
</feature>
<keyword evidence="4 12" id="KW-0479">Metal-binding</keyword>
<dbReference type="InterPro" id="IPR023298">
    <property type="entry name" value="ATPase_P-typ_TM_dom_sf"/>
</dbReference>
<dbReference type="PRINTS" id="PR00943">
    <property type="entry name" value="CUATPASE"/>
</dbReference>
<dbReference type="PRINTS" id="PR00119">
    <property type="entry name" value="CATATPASE"/>
</dbReference>
<dbReference type="GO" id="GO:0043682">
    <property type="term" value="F:P-type divalent copper transporter activity"/>
    <property type="evidence" value="ECO:0007669"/>
    <property type="project" value="TreeGrafter"/>
</dbReference>
<dbReference type="PROSITE" id="PS01047">
    <property type="entry name" value="HMA_1"/>
    <property type="match status" value="1"/>
</dbReference>
<feature type="transmembrane region" description="Helical" evidence="12">
    <location>
        <begin position="162"/>
        <end position="179"/>
    </location>
</feature>
<accession>A0A9D2TPI3</accession>
<dbReference type="GO" id="GO:0016887">
    <property type="term" value="F:ATP hydrolysis activity"/>
    <property type="evidence" value="ECO:0007669"/>
    <property type="project" value="InterPro"/>
</dbReference>
<evidence type="ECO:0000313" key="16">
    <source>
        <dbReference type="Proteomes" id="UP000823858"/>
    </source>
</evidence>
<dbReference type="GO" id="GO:0055070">
    <property type="term" value="P:copper ion homeostasis"/>
    <property type="evidence" value="ECO:0007669"/>
    <property type="project" value="TreeGrafter"/>
</dbReference>
<dbReference type="SUPFAM" id="SSF55008">
    <property type="entry name" value="HMA, heavy metal-associated domain"/>
    <property type="match status" value="1"/>
</dbReference>
<feature type="transmembrane region" description="Helical" evidence="12">
    <location>
        <begin position="744"/>
        <end position="761"/>
    </location>
</feature>
<evidence type="ECO:0000256" key="13">
    <source>
        <dbReference type="SAM" id="MobiDB-lite"/>
    </source>
</evidence>
<dbReference type="Gene3D" id="3.30.70.100">
    <property type="match status" value="1"/>
</dbReference>
<keyword evidence="5 12" id="KW-0547">Nucleotide-binding</keyword>
<keyword evidence="12" id="KW-1003">Cell membrane</keyword>
<keyword evidence="8 12" id="KW-1133">Transmembrane helix</keyword>
<dbReference type="SFLD" id="SFLDG00002">
    <property type="entry name" value="C1.7:_P-type_atpase_like"/>
    <property type="match status" value="1"/>
</dbReference>
<dbReference type="InterPro" id="IPR023214">
    <property type="entry name" value="HAD_sf"/>
</dbReference>
<dbReference type="Gene3D" id="3.40.1110.10">
    <property type="entry name" value="Calcium-transporting ATPase, cytoplasmic domain N"/>
    <property type="match status" value="1"/>
</dbReference>
<feature type="region of interest" description="Disordered" evidence="13">
    <location>
        <begin position="83"/>
        <end position="115"/>
    </location>
</feature>
<feature type="compositionally biased region" description="Gly residues" evidence="13">
    <location>
        <begin position="92"/>
        <end position="113"/>
    </location>
</feature>
<dbReference type="CDD" id="cd00371">
    <property type="entry name" value="HMA"/>
    <property type="match status" value="1"/>
</dbReference>
<dbReference type="SUPFAM" id="SSF81653">
    <property type="entry name" value="Calcium ATPase, transduction domain A"/>
    <property type="match status" value="1"/>
</dbReference>
<feature type="domain" description="HMA" evidence="14">
    <location>
        <begin position="11"/>
        <end position="76"/>
    </location>
</feature>
<sequence length="795" mass="81717">MTQTHPAADLIQLDLGVTGMTCTSCSNRVERKLNKLDGVDATVNFATESASVSYDPSKVDTGTLISTVQGAGYDAFAMAAQQDAPAPTSAGDGTGSDGGTGSGANGAGSGAGGDAAASGQAQIDAARDAEASDLKHRTIISALITVPVVLVSMIPALQFTNWQWAVLTAVTPVYFWGGAPFHKATWANLRHGAFTMDTLVSMGTTAAYLWSLWALFLGNAGHPGMTMEMHLLPSHTTMDEIYLETAAVVITFLLLGRWFETRAKGQSSEALRKLLDMGAKDAAVIRDGAEVRVPISQLQVDDVFVTRPGEKIATDGVVTEGTSAVDESMLTGESVPVEVASGDKVTGATISTSGRLLVRATRVGSDTTLSQMAKLVTDAQSKKAPVQRLVDRISQYFVPIVVIVAIATLIIHMATGSGVAPAFTAAVAVLIIACPCALGLATPTALLVGTGRGAQLGLLIKGPEVLESTRRVDTVVMDKTGTVTSGVMSVSDVSAGSDTTGDVLVLAAAVESGSEHPIAQAIVRAAREELENSAENTGQDTAQGAALPQVSDFTTTAGRGVSGTVDGRTVTVGRPGADLPSGLQDAFDSAQQSGGTPVVVEVDGSPAGVITVRDTVKPSSAAAVSELKELGLTPWLLTGDNKGAARAVASEVGIAAENVIAGVMPDDKVAEVERLQGEGRRVAMVGDGVNDAAALATADLGLAMGAGTDVAIEASDITLMNDDLRSAGDAIQLSRRTLGTIRGNLFWAFAYNVALIPVAAIGLLNPMLAGVAMAFSSVFVVSNSLRLRRFHTESE</sequence>
<evidence type="ECO:0000256" key="11">
    <source>
        <dbReference type="ARBA" id="ARBA00074171"/>
    </source>
</evidence>
<dbReference type="Proteomes" id="UP000823858">
    <property type="component" value="Unassembled WGS sequence"/>
</dbReference>
<evidence type="ECO:0000256" key="10">
    <source>
        <dbReference type="ARBA" id="ARBA00049360"/>
    </source>
</evidence>
<comment type="caution">
    <text evidence="15">The sequence shown here is derived from an EMBL/GenBank/DDBJ whole genome shotgun (WGS) entry which is preliminary data.</text>
</comment>
<keyword evidence="6 12" id="KW-0067">ATP-binding</keyword>
<evidence type="ECO:0000256" key="8">
    <source>
        <dbReference type="ARBA" id="ARBA00022989"/>
    </source>
</evidence>
<evidence type="ECO:0000259" key="14">
    <source>
        <dbReference type="PROSITE" id="PS50846"/>
    </source>
</evidence>
<dbReference type="InterPro" id="IPR036412">
    <property type="entry name" value="HAD-like_sf"/>
</dbReference>
<feature type="transmembrane region" description="Helical" evidence="12">
    <location>
        <begin position="199"/>
        <end position="221"/>
    </location>
</feature>
<evidence type="ECO:0000256" key="4">
    <source>
        <dbReference type="ARBA" id="ARBA00022723"/>
    </source>
</evidence>
<dbReference type="CDD" id="cd02094">
    <property type="entry name" value="P-type_ATPase_Cu-like"/>
    <property type="match status" value="1"/>
</dbReference>
<gene>
    <name evidence="15" type="ORF">H9751_10330</name>
</gene>
<dbReference type="NCBIfam" id="TIGR01494">
    <property type="entry name" value="ATPase_P-type"/>
    <property type="match status" value="1"/>
</dbReference>
<evidence type="ECO:0000256" key="2">
    <source>
        <dbReference type="ARBA" id="ARBA00006024"/>
    </source>
</evidence>
<comment type="subcellular location">
    <subcellularLocation>
        <location evidence="1">Cell membrane</location>
        <topology evidence="1">Multi-pass membrane protein</topology>
    </subcellularLocation>
</comment>
<dbReference type="InterPro" id="IPR017969">
    <property type="entry name" value="Heavy-metal-associated_CS"/>
</dbReference>
<dbReference type="GO" id="GO:0005524">
    <property type="term" value="F:ATP binding"/>
    <property type="evidence" value="ECO:0007669"/>
    <property type="project" value="UniProtKB-UniRule"/>
</dbReference>
<comment type="similarity">
    <text evidence="2 12">Belongs to the cation transport ATPase (P-type) (TC 3.A.3) family. Type IB subfamily.</text>
</comment>
<evidence type="ECO:0000256" key="7">
    <source>
        <dbReference type="ARBA" id="ARBA00022967"/>
    </source>
</evidence>
<reference evidence="15" key="1">
    <citation type="journal article" date="2021" name="PeerJ">
        <title>Extensive microbial diversity within the chicken gut microbiome revealed by metagenomics and culture.</title>
        <authorList>
            <person name="Gilroy R."/>
            <person name="Ravi A."/>
            <person name="Getino M."/>
            <person name="Pursley I."/>
            <person name="Horton D.L."/>
            <person name="Alikhan N.F."/>
            <person name="Baker D."/>
            <person name="Gharbi K."/>
            <person name="Hall N."/>
            <person name="Watson M."/>
            <person name="Adriaenssens E.M."/>
            <person name="Foster-Nyarko E."/>
            <person name="Jarju S."/>
            <person name="Secka A."/>
            <person name="Antonio M."/>
            <person name="Oren A."/>
            <person name="Chaudhuri R.R."/>
            <person name="La Ragione R."/>
            <person name="Hildebrand F."/>
            <person name="Pallen M.J."/>
        </authorList>
    </citation>
    <scope>NUCLEOTIDE SEQUENCE</scope>
    <source>
        <strain evidence="15">ChiHjej13B12-4958</strain>
    </source>
</reference>
<dbReference type="InterPro" id="IPR036163">
    <property type="entry name" value="HMA_dom_sf"/>
</dbReference>
<evidence type="ECO:0000256" key="5">
    <source>
        <dbReference type="ARBA" id="ARBA00022741"/>
    </source>
</evidence>
<dbReference type="Gene3D" id="3.40.50.1000">
    <property type="entry name" value="HAD superfamily/HAD-like"/>
    <property type="match status" value="1"/>
</dbReference>
<evidence type="ECO:0000256" key="3">
    <source>
        <dbReference type="ARBA" id="ARBA00022692"/>
    </source>
</evidence>
<evidence type="ECO:0000256" key="6">
    <source>
        <dbReference type="ARBA" id="ARBA00022840"/>
    </source>
</evidence>
<dbReference type="SUPFAM" id="SSF81665">
    <property type="entry name" value="Calcium ATPase, transmembrane domain M"/>
    <property type="match status" value="1"/>
</dbReference>
<evidence type="ECO:0000313" key="15">
    <source>
        <dbReference type="EMBL" id="HJC85917.1"/>
    </source>
</evidence>
<protein>
    <recommendedName>
        <fullName evidence="11">Cation-transporting P-type ATPase B</fullName>
    </recommendedName>
</protein>
<dbReference type="InterPro" id="IPR001757">
    <property type="entry name" value="P_typ_ATPase"/>
</dbReference>
<keyword evidence="9 12" id="KW-0472">Membrane</keyword>
<dbReference type="FunFam" id="2.70.150.10:FF:000002">
    <property type="entry name" value="Copper-transporting ATPase 1, putative"/>
    <property type="match status" value="1"/>
</dbReference>
<feature type="transmembrane region" description="Helical" evidence="12">
    <location>
        <begin position="139"/>
        <end position="156"/>
    </location>
</feature>
<dbReference type="EMBL" id="DWVP01000023">
    <property type="protein sequence ID" value="HJC85917.1"/>
    <property type="molecule type" value="Genomic_DNA"/>
</dbReference>
<dbReference type="Pfam" id="PF00122">
    <property type="entry name" value="E1-E2_ATPase"/>
    <property type="match status" value="1"/>
</dbReference>
<dbReference type="Pfam" id="PF00702">
    <property type="entry name" value="Hydrolase"/>
    <property type="match status" value="1"/>
</dbReference>
<dbReference type="PROSITE" id="PS00154">
    <property type="entry name" value="ATPASE_E1_E2"/>
    <property type="match status" value="1"/>
</dbReference>
<comment type="catalytic activity">
    <reaction evidence="10">
        <text>ATP + H2O = ADP + phosphate + H(+)</text>
        <dbReference type="Rhea" id="RHEA:13065"/>
        <dbReference type="ChEBI" id="CHEBI:15377"/>
        <dbReference type="ChEBI" id="CHEBI:15378"/>
        <dbReference type="ChEBI" id="CHEBI:30616"/>
        <dbReference type="ChEBI" id="CHEBI:43474"/>
        <dbReference type="ChEBI" id="CHEBI:456216"/>
    </reaction>
</comment>
<dbReference type="InterPro" id="IPR023299">
    <property type="entry name" value="ATPase_P-typ_cyto_dom_N"/>
</dbReference>
<dbReference type="PROSITE" id="PS01229">
    <property type="entry name" value="COF_2"/>
    <property type="match status" value="1"/>
</dbReference>
<organism evidence="15 16">
    <name type="scientific">Candidatus Corynebacterium faecigallinarum</name>
    <dbReference type="NCBI Taxonomy" id="2838528"/>
    <lineage>
        <taxon>Bacteria</taxon>
        <taxon>Bacillati</taxon>
        <taxon>Actinomycetota</taxon>
        <taxon>Actinomycetes</taxon>
        <taxon>Mycobacteriales</taxon>
        <taxon>Corynebacteriaceae</taxon>
        <taxon>Corynebacterium</taxon>
    </lineage>
</organism>
<evidence type="ECO:0000256" key="1">
    <source>
        <dbReference type="ARBA" id="ARBA00004651"/>
    </source>
</evidence>
<dbReference type="InterPro" id="IPR006121">
    <property type="entry name" value="HMA_dom"/>
</dbReference>
<feature type="compositionally biased region" description="Polar residues" evidence="13">
    <location>
        <begin position="533"/>
        <end position="542"/>
    </location>
</feature>
<dbReference type="GO" id="GO:0005507">
    <property type="term" value="F:copper ion binding"/>
    <property type="evidence" value="ECO:0007669"/>
    <property type="project" value="TreeGrafter"/>
</dbReference>
<dbReference type="InterPro" id="IPR044492">
    <property type="entry name" value="P_typ_ATPase_HD_dom"/>
</dbReference>
<dbReference type="NCBIfam" id="TIGR01525">
    <property type="entry name" value="ATPase-IB_hvy"/>
    <property type="match status" value="1"/>
</dbReference>
<dbReference type="Gene3D" id="2.70.150.10">
    <property type="entry name" value="Calcium-transporting ATPase, cytoplasmic transduction domain A"/>
    <property type="match status" value="1"/>
</dbReference>
<dbReference type="InterPro" id="IPR018303">
    <property type="entry name" value="ATPase_P-typ_P_site"/>
</dbReference>
<feature type="transmembrane region" description="Helical" evidence="12">
    <location>
        <begin position="241"/>
        <end position="259"/>
    </location>
</feature>
<keyword evidence="3 12" id="KW-0812">Transmembrane</keyword>
<dbReference type="InterPro" id="IPR008250">
    <property type="entry name" value="ATPase_P-typ_transduc_dom_A_sf"/>
</dbReference>
<dbReference type="PROSITE" id="PS50846">
    <property type="entry name" value="HMA_2"/>
    <property type="match status" value="1"/>
</dbReference>
<reference evidence="15" key="2">
    <citation type="submission" date="2021-04" db="EMBL/GenBank/DDBJ databases">
        <authorList>
            <person name="Gilroy R."/>
        </authorList>
    </citation>
    <scope>NUCLEOTIDE SEQUENCE</scope>
    <source>
        <strain evidence="15">ChiHjej13B12-4958</strain>
    </source>
</reference>
<keyword evidence="7" id="KW-1278">Translocase</keyword>
<dbReference type="PANTHER" id="PTHR43520:SF8">
    <property type="entry name" value="P-TYPE CU(+) TRANSPORTER"/>
    <property type="match status" value="1"/>
</dbReference>
<dbReference type="SUPFAM" id="SSF56784">
    <property type="entry name" value="HAD-like"/>
    <property type="match status" value="1"/>
</dbReference>
<dbReference type="SFLD" id="SFLDS00003">
    <property type="entry name" value="Haloacid_Dehalogenase"/>
    <property type="match status" value="1"/>
</dbReference>
<dbReference type="PANTHER" id="PTHR43520">
    <property type="entry name" value="ATP7, ISOFORM B"/>
    <property type="match status" value="1"/>
</dbReference>
<dbReference type="FunFam" id="3.30.70.100:FF:000005">
    <property type="entry name" value="Copper-exporting P-type ATPase A"/>
    <property type="match status" value="1"/>
</dbReference>